<gene>
    <name evidence="2" type="ORF">D1013_05525</name>
</gene>
<protein>
    <submittedName>
        <fullName evidence="2">Uncharacterized protein</fullName>
    </submittedName>
</protein>
<name>A0A3G2L3N0_9FLAO</name>
<keyword evidence="3" id="KW-1185">Reference proteome</keyword>
<dbReference type="Proteomes" id="UP000276309">
    <property type="component" value="Chromosome"/>
</dbReference>
<organism evidence="2 3">
    <name type="scientific">Euzebyella marina</name>
    <dbReference type="NCBI Taxonomy" id="1761453"/>
    <lineage>
        <taxon>Bacteria</taxon>
        <taxon>Pseudomonadati</taxon>
        <taxon>Bacteroidota</taxon>
        <taxon>Flavobacteriia</taxon>
        <taxon>Flavobacteriales</taxon>
        <taxon>Flavobacteriaceae</taxon>
        <taxon>Euzebyella</taxon>
    </lineage>
</organism>
<dbReference type="EMBL" id="CP032050">
    <property type="protein sequence ID" value="AYN66869.1"/>
    <property type="molecule type" value="Genomic_DNA"/>
</dbReference>
<evidence type="ECO:0000256" key="1">
    <source>
        <dbReference type="SAM" id="Phobius"/>
    </source>
</evidence>
<evidence type="ECO:0000313" key="3">
    <source>
        <dbReference type="Proteomes" id="UP000276309"/>
    </source>
</evidence>
<reference evidence="2 3" key="1">
    <citation type="submission" date="2018-08" db="EMBL/GenBank/DDBJ databases">
        <title>The reduced genetic potential of extracellular carbohydrate catabolism in Euzebyella marina RN62, a Flavobacteriia bacterium isolated from the hadal water.</title>
        <authorList>
            <person name="Xue C."/>
        </authorList>
    </citation>
    <scope>NUCLEOTIDE SEQUENCE [LARGE SCALE GENOMIC DNA]</scope>
    <source>
        <strain evidence="2 3">RN62</strain>
    </source>
</reference>
<evidence type="ECO:0000313" key="2">
    <source>
        <dbReference type="EMBL" id="AYN66869.1"/>
    </source>
</evidence>
<keyword evidence="1" id="KW-0812">Transmembrane</keyword>
<dbReference type="OrthoDB" id="1247025at2"/>
<sequence length="249" mass="28183">MSGNKFDQEIKEKFESRKIQPSAGAWQQIESQLNTAPVKRNRPFVWVSAAAVLVGVSLISFLYFNRTEEYQQPVEQMVVQPVEKSESELQVKDLKDQVEMKIPEKTEIASTGDESVIKSVEKVVKSKPKLKDSDNLATIQEVKLKPAESLNLDNNDKLIDSKVEELVAQIAEMEEDKVALTDAEVDSLLEQAREDIWQSKVKAVNGSVDAMALLAEVETELDQSFRDQLFDVLKQRYLRVKTALADRNQ</sequence>
<keyword evidence="1" id="KW-1133">Transmembrane helix</keyword>
<proteinExistence type="predicted"/>
<dbReference type="KEGG" id="emar:D1013_05525"/>
<accession>A0A3G2L3N0</accession>
<keyword evidence="1" id="KW-0472">Membrane</keyword>
<feature type="transmembrane region" description="Helical" evidence="1">
    <location>
        <begin position="44"/>
        <end position="64"/>
    </location>
</feature>
<dbReference type="AlphaFoldDB" id="A0A3G2L3N0"/>
<dbReference type="RefSeq" id="WP_121847920.1">
    <property type="nucleotide sequence ID" value="NZ_CP032050.1"/>
</dbReference>